<dbReference type="GO" id="GO:0005524">
    <property type="term" value="F:ATP binding"/>
    <property type="evidence" value="ECO:0007669"/>
    <property type="project" value="UniProtKB-KW"/>
</dbReference>
<dbReference type="PANTHER" id="PTHR23069">
    <property type="entry name" value="AAA DOMAIN-CONTAINING"/>
    <property type="match status" value="1"/>
</dbReference>
<sequence length="379" mass="43400">VPISATISRFIFTAANIRGFFPPLAIAIAIGCYFNENGAALKHSSVLRLLFFLLLLIFGLFEVALKVSSFQRFSAHSVSPYFGTLNPFYFYHQEYLQLQNKLPVDELEPYEKLLSPLAKRRYRPTMTHYSLRGLQTEDSATATSVSNTNNNKGTSGKEEMETKEEEQGEDEEGEEEEEEEVGGEEEEEEEEEEDEETGYYNLRKRRPVVYQYQPVIQVVEESPHKKQKNKRRKHSFSYHRSTGNGPSAYQVQRHRPSTLRHKTHQGSSTSSSDEDSDEARFKRRKKRSMKRSRSECLPMNFTQDDITTGPTRDRVAIGASLADINPMTIDRDTNFNSIGGLTGHIRSLKEMIVFPLLYPEVFETFHISPPRGVLFHGPP</sequence>
<dbReference type="InterPro" id="IPR027417">
    <property type="entry name" value="P-loop_NTPase"/>
</dbReference>
<keyword evidence="5" id="KW-0812">Transmembrane</keyword>
<feature type="compositionally biased region" description="Low complexity" evidence="4">
    <location>
        <begin position="139"/>
        <end position="151"/>
    </location>
</feature>
<feature type="compositionally biased region" description="Polar residues" evidence="4">
    <location>
        <begin position="238"/>
        <end position="250"/>
    </location>
</feature>
<dbReference type="GO" id="GO:0042393">
    <property type="term" value="F:histone binding"/>
    <property type="evidence" value="ECO:0007669"/>
    <property type="project" value="TreeGrafter"/>
</dbReference>
<organism evidence="6">
    <name type="scientific">Amphimedon queenslandica</name>
    <name type="common">Sponge</name>
    <dbReference type="NCBI Taxonomy" id="400682"/>
    <lineage>
        <taxon>Eukaryota</taxon>
        <taxon>Metazoa</taxon>
        <taxon>Porifera</taxon>
        <taxon>Demospongiae</taxon>
        <taxon>Heteroscleromorpha</taxon>
        <taxon>Haplosclerida</taxon>
        <taxon>Niphatidae</taxon>
        <taxon>Amphimedon</taxon>
    </lineage>
</organism>
<comment type="similarity">
    <text evidence="1">Belongs to the AAA ATPase family.</text>
</comment>
<evidence type="ECO:0000256" key="1">
    <source>
        <dbReference type="ARBA" id="ARBA00006914"/>
    </source>
</evidence>
<dbReference type="PANTHER" id="PTHR23069:SF0">
    <property type="entry name" value="TAT-BINDING HOMOLOG 7"/>
    <property type="match status" value="1"/>
</dbReference>
<dbReference type="InterPro" id="IPR045199">
    <property type="entry name" value="ATAD2-like"/>
</dbReference>
<evidence type="ECO:0000256" key="4">
    <source>
        <dbReference type="SAM" id="MobiDB-lite"/>
    </source>
</evidence>
<dbReference type="STRING" id="400682.A0A1X7SZU1"/>
<keyword evidence="5" id="KW-0472">Membrane</keyword>
<keyword evidence="3" id="KW-0067">ATP-binding</keyword>
<feature type="transmembrane region" description="Helical" evidence="5">
    <location>
        <begin position="46"/>
        <end position="65"/>
    </location>
</feature>
<feature type="compositionally biased region" description="Basic residues" evidence="4">
    <location>
        <begin position="252"/>
        <end position="264"/>
    </location>
</feature>
<feature type="compositionally biased region" description="Basic residues" evidence="4">
    <location>
        <begin position="281"/>
        <end position="291"/>
    </location>
</feature>
<evidence type="ECO:0000256" key="2">
    <source>
        <dbReference type="ARBA" id="ARBA00022741"/>
    </source>
</evidence>
<evidence type="ECO:0000256" key="3">
    <source>
        <dbReference type="ARBA" id="ARBA00022840"/>
    </source>
</evidence>
<proteinExistence type="inferred from homology"/>
<feature type="transmembrane region" description="Helical" evidence="5">
    <location>
        <begin position="15"/>
        <end position="34"/>
    </location>
</feature>
<dbReference type="GO" id="GO:0005634">
    <property type="term" value="C:nucleus"/>
    <property type="evidence" value="ECO:0007669"/>
    <property type="project" value="TreeGrafter"/>
</dbReference>
<accession>A0A1X7SZU1</accession>
<dbReference type="GO" id="GO:0016887">
    <property type="term" value="F:ATP hydrolysis activity"/>
    <property type="evidence" value="ECO:0007669"/>
    <property type="project" value="TreeGrafter"/>
</dbReference>
<evidence type="ECO:0008006" key="7">
    <source>
        <dbReference type="Google" id="ProtNLM"/>
    </source>
</evidence>
<feature type="region of interest" description="Disordered" evidence="4">
    <location>
        <begin position="219"/>
        <end position="295"/>
    </location>
</feature>
<dbReference type="AlphaFoldDB" id="A0A1X7SZU1"/>
<dbReference type="OrthoDB" id="5421at2759"/>
<dbReference type="SUPFAM" id="SSF52540">
    <property type="entry name" value="P-loop containing nucleoside triphosphate hydrolases"/>
    <property type="match status" value="1"/>
</dbReference>
<protein>
    <recommendedName>
        <fullName evidence="7">ATPase AAA-type core domain-containing protein</fullName>
    </recommendedName>
</protein>
<evidence type="ECO:0000313" key="6">
    <source>
        <dbReference type="EnsemblMetazoa" id="Aqu2.1.07462_001"/>
    </source>
</evidence>
<dbReference type="EnsemblMetazoa" id="Aqu2.1.07462_001">
    <property type="protein sequence ID" value="Aqu2.1.07462_001"/>
    <property type="gene ID" value="Aqu2.1.07462"/>
</dbReference>
<feature type="compositionally biased region" description="Acidic residues" evidence="4">
    <location>
        <begin position="161"/>
        <end position="197"/>
    </location>
</feature>
<dbReference type="GO" id="GO:0006334">
    <property type="term" value="P:nucleosome assembly"/>
    <property type="evidence" value="ECO:0007669"/>
    <property type="project" value="TreeGrafter"/>
</dbReference>
<dbReference type="GO" id="GO:0003682">
    <property type="term" value="F:chromatin binding"/>
    <property type="evidence" value="ECO:0007669"/>
    <property type="project" value="TreeGrafter"/>
</dbReference>
<dbReference type="GO" id="GO:0045815">
    <property type="term" value="P:transcription initiation-coupled chromatin remodeling"/>
    <property type="evidence" value="ECO:0007669"/>
    <property type="project" value="TreeGrafter"/>
</dbReference>
<dbReference type="GO" id="GO:0006337">
    <property type="term" value="P:nucleosome disassembly"/>
    <property type="evidence" value="ECO:0007669"/>
    <property type="project" value="TreeGrafter"/>
</dbReference>
<reference evidence="6" key="1">
    <citation type="submission" date="2017-05" db="UniProtKB">
        <authorList>
            <consortium name="EnsemblMetazoa"/>
        </authorList>
    </citation>
    <scope>IDENTIFICATION</scope>
</reference>
<keyword evidence="2" id="KW-0547">Nucleotide-binding</keyword>
<keyword evidence="5" id="KW-1133">Transmembrane helix</keyword>
<feature type="compositionally biased region" description="Basic residues" evidence="4">
    <location>
        <begin position="225"/>
        <end position="237"/>
    </location>
</feature>
<feature type="region of interest" description="Disordered" evidence="4">
    <location>
        <begin position="128"/>
        <end position="203"/>
    </location>
</feature>
<dbReference type="InParanoid" id="A0A1X7SZU1"/>
<dbReference type="Gene3D" id="3.40.50.300">
    <property type="entry name" value="P-loop containing nucleotide triphosphate hydrolases"/>
    <property type="match status" value="1"/>
</dbReference>
<name>A0A1X7SZU1_AMPQE</name>
<evidence type="ECO:0000256" key="5">
    <source>
        <dbReference type="SAM" id="Phobius"/>
    </source>
</evidence>